<evidence type="ECO:0000256" key="6">
    <source>
        <dbReference type="ARBA" id="ARBA00022692"/>
    </source>
</evidence>
<evidence type="ECO:0000313" key="14">
    <source>
        <dbReference type="Proteomes" id="UP001595548"/>
    </source>
</evidence>
<reference evidence="14" key="1">
    <citation type="journal article" date="2019" name="Int. J. Syst. Evol. Microbiol.">
        <title>The Global Catalogue of Microorganisms (GCM) 10K type strain sequencing project: providing services to taxonomists for standard genome sequencing and annotation.</title>
        <authorList>
            <consortium name="The Broad Institute Genomics Platform"/>
            <consortium name="The Broad Institute Genome Sequencing Center for Infectious Disease"/>
            <person name="Wu L."/>
            <person name="Ma J."/>
        </authorList>
    </citation>
    <scope>NUCLEOTIDE SEQUENCE [LARGE SCALE GENOMIC DNA]</scope>
    <source>
        <strain evidence="14">KCTC 52141</strain>
    </source>
</reference>
<comment type="subcellular location">
    <subcellularLocation>
        <location evidence="1">Cell inner membrane</location>
        <topology evidence="1">Single-pass membrane protein</topology>
        <orientation evidence="1">Periplasmic side</orientation>
    </subcellularLocation>
</comment>
<dbReference type="InterPro" id="IPR037682">
    <property type="entry name" value="TonB_C"/>
</dbReference>
<dbReference type="Pfam" id="PF03544">
    <property type="entry name" value="TonB_C"/>
    <property type="match status" value="1"/>
</dbReference>
<protein>
    <submittedName>
        <fullName evidence="13">Energy transducer TonB</fullName>
    </submittedName>
</protein>
<dbReference type="InterPro" id="IPR051045">
    <property type="entry name" value="TonB-dependent_transducer"/>
</dbReference>
<dbReference type="Gene3D" id="3.30.1150.10">
    <property type="match status" value="1"/>
</dbReference>
<evidence type="ECO:0000256" key="4">
    <source>
        <dbReference type="ARBA" id="ARBA00022475"/>
    </source>
</evidence>
<feature type="compositionally biased region" description="Polar residues" evidence="10">
    <location>
        <begin position="112"/>
        <end position="127"/>
    </location>
</feature>
<accession>A0ABV7HWL1</accession>
<comment type="caution">
    <text evidence="13">The sequence shown here is derived from an EMBL/GenBank/DDBJ whole genome shotgun (WGS) entry which is preliminary data.</text>
</comment>
<evidence type="ECO:0000256" key="2">
    <source>
        <dbReference type="ARBA" id="ARBA00006555"/>
    </source>
</evidence>
<gene>
    <name evidence="13" type="ORF">ACFOEB_11375</name>
</gene>
<keyword evidence="7" id="KW-0653">Protein transport</keyword>
<keyword evidence="8 11" id="KW-1133">Transmembrane helix</keyword>
<dbReference type="EMBL" id="JBHRTL010000007">
    <property type="protein sequence ID" value="MFC3155802.1"/>
    <property type="molecule type" value="Genomic_DNA"/>
</dbReference>
<feature type="compositionally biased region" description="Basic and acidic residues" evidence="10">
    <location>
        <begin position="82"/>
        <end position="102"/>
    </location>
</feature>
<evidence type="ECO:0000256" key="8">
    <source>
        <dbReference type="ARBA" id="ARBA00022989"/>
    </source>
</evidence>
<dbReference type="PANTHER" id="PTHR33446:SF11">
    <property type="entry name" value="TONB3"/>
    <property type="match status" value="1"/>
</dbReference>
<feature type="compositionally biased region" description="Polar residues" evidence="10">
    <location>
        <begin position="72"/>
        <end position="81"/>
    </location>
</feature>
<keyword evidence="14" id="KW-1185">Reference proteome</keyword>
<evidence type="ECO:0000256" key="5">
    <source>
        <dbReference type="ARBA" id="ARBA00022519"/>
    </source>
</evidence>
<keyword evidence="6 11" id="KW-0812">Transmembrane</keyword>
<evidence type="ECO:0000313" key="13">
    <source>
        <dbReference type="EMBL" id="MFC3155802.1"/>
    </source>
</evidence>
<keyword evidence="5" id="KW-0997">Cell inner membrane</keyword>
<dbReference type="InterPro" id="IPR006260">
    <property type="entry name" value="TonB/TolA_C"/>
</dbReference>
<name>A0ABV7HWL1_9GAMM</name>
<feature type="region of interest" description="Disordered" evidence="10">
    <location>
        <begin position="62"/>
        <end position="150"/>
    </location>
</feature>
<dbReference type="PROSITE" id="PS52015">
    <property type="entry name" value="TONB_CTD"/>
    <property type="match status" value="1"/>
</dbReference>
<keyword evidence="4" id="KW-1003">Cell membrane</keyword>
<feature type="compositionally biased region" description="Basic and acidic residues" evidence="10">
    <location>
        <begin position="128"/>
        <end position="150"/>
    </location>
</feature>
<evidence type="ECO:0000256" key="3">
    <source>
        <dbReference type="ARBA" id="ARBA00022448"/>
    </source>
</evidence>
<evidence type="ECO:0000256" key="1">
    <source>
        <dbReference type="ARBA" id="ARBA00004383"/>
    </source>
</evidence>
<dbReference type="RefSeq" id="WP_382416752.1">
    <property type="nucleotide sequence ID" value="NZ_AP031500.1"/>
</dbReference>
<feature type="transmembrane region" description="Helical" evidence="11">
    <location>
        <begin position="20"/>
        <end position="39"/>
    </location>
</feature>
<keyword evidence="9 11" id="KW-0472">Membrane</keyword>
<dbReference type="Proteomes" id="UP001595548">
    <property type="component" value="Unassembled WGS sequence"/>
</dbReference>
<dbReference type="PANTHER" id="PTHR33446">
    <property type="entry name" value="PROTEIN TONB-RELATED"/>
    <property type="match status" value="1"/>
</dbReference>
<comment type="similarity">
    <text evidence="2">Belongs to the TonB family.</text>
</comment>
<organism evidence="13 14">
    <name type="scientific">Gilvimarinus japonicus</name>
    <dbReference type="NCBI Taxonomy" id="1796469"/>
    <lineage>
        <taxon>Bacteria</taxon>
        <taxon>Pseudomonadati</taxon>
        <taxon>Pseudomonadota</taxon>
        <taxon>Gammaproteobacteria</taxon>
        <taxon>Cellvibrionales</taxon>
        <taxon>Cellvibrionaceae</taxon>
        <taxon>Gilvimarinus</taxon>
    </lineage>
</organism>
<sequence length="301" mass="33399">MASNVAVGVDTSVKSTDRLSFTIFIAIIAHALIIFGLTFKLPDPDKLAPTLEITLANHKSDQAPEDAEFLAQHNQQASGTEEQSRELTTERHADFAAPDVREVNPAPMPQAATPSNQQQTQVITTSAEAERQQLRRPDEESQQEEIEHQGLPEEQPIITPEIASLQAKLDRQRQEYAKRPRIRRLTSVATLSSAGAEYLHNWSAKIEQVGNDNYPEQALRQRITGDLRLSVTLNPNGTIRDLSLLESSGVSLLDEAALQIVRLAAPFAPFPAGIRKDTDQLVIIRTWSFEIDGLSTRNLDR</sequence>
<dbReference type="SUPFAM" id="SSF74653">
    <property type="entry name" value="TolA/TonB C-terminal domain"/>
    <property type="match status" value="1"/>
</dbReference>
<keyword evidence="3" id="KW-0813">Transport</keyword>
<evidence type="ECO:0000259" key="12">
    <source>
        <dbReference type="PROSITE" id="PS52015"/>
    </source>
</evidence>
<evidence type="ECO:0000256" key="10">
    <source>
        <dbReference type="SAM" id="MobiDB-lite"/>
    </source>
</evidence>
<evidence type="ECO:0000256" key="9">
    <source>
        <dbReference type="ARBA" id="ARBA00023136"/>
    </source>
</evidence>
<proteinExistence type="inferred from homology"/>
<evidence type="ECO:0000256" key="11">
    <source>
        <dbReference type="SAM" id="Phobius"/>
    </source>
</evidence>
<dbReference type="NCBIfam" id="TIGR01352">
    <property type="entry name" value="tonB_Cterm"/>
    <property type="match status" value="1"/>
</dbReference>
<feature type="domain" description="TonB C-terminal" evidence="12">
    <location>
        <begin position="199"/>
        <end position="298"/>
    </location>
</feature>
<evidence type="ECO:0000256" key="7">
    <source>
        <dbReference type="ARBA" id="ARBA00022927"/>
    </source>
</evidence>